<feature type="compositionally biased region" description="Basic and acidic residues" evidence="1">
    <location>
        <begin position="166"/>
        <end position="178"/>
    </location>
</feature>
<organism evidence="2 3">
    <name type="scientific">Haloactinomyces albus</name>
    <dbReference type="NCBI Taxonomy" id="1352928"/>
    <lineage>
        <taxon>Bacteria</taxon>
        <taxon>Bacillati</taxon>
        <taxon>Actinomycetota</taxon>
        <taxon>Actinomycetes</taxon>
        <taxon>Actinopolysporales</taxon>
        <taxon>Actinopolysporaceae</taxon>
        <taxon>Haloactinomyces</taxon>
    </lineage>
</organism>
<sequence length="178" mass="20554">MDAAQMLTAQEIARQCEHMARIVEQRRSEPEPAPPRHLKLADPITEPIERISEPTVPDEPQPSEPTSEGQRARSLSSREWSILAFERQWWKRSGAKERAIRELFDMPVSRYYEVLAALVDRPEALRADPMLIKRLRRDRDGHADAEPAYPIGSEPAYRPFPQRSSSRRETETRGAETR</sequence>
<keyword evidence="3" id="KW-1185">Reference proteome</keyword>
<dbReference type="RefSeq" id="WP_310272264.1">
    <property type="nucleotide sequence ID" value="NZ_JAVDXW010000001.1"/>
</dbReference>
<feature type="region of interest" description="Disordered" evidence="1">
    <location>
        <begin position="136"/>
        <end position="178"/>
    </location>
</feature>
<protein>
    <recommendedName>
        <fullName evidence="4">DUF3263 domain-containing protein</fullName>
    </recommendedName>
</protein>
<dbReference type="AlphaFoldDB" id="A0AAE3ZD50"/>
<dbReference type="InterPro" id="IPR021678">
    <property type="entry name" value="DUF3263"/>
</dbReference>
<reference evidence="2" key="1">
    <citation type="submission" date="2023-07" db="EMBL/GenBank/DDBJ databases">
        <title>Sequencing the genomes of 1000 actinobacteria strains.</title>
        <authorList>
            <person name="Klenk H.-P."/>
        </authorList>
    </citation>
    <scope>NUCLEOTIDE SEQUENCE</scope>
    <source>
        <strain evidence="2">DSM 45977</strain>
    </source>
</reference>
<feature type="region of interest" description="Disordered" evidence="1">
    <location>
        <begin position="20"/>
        <end position="77"/>
    </location>
</feature>
<accession>A0AAE3ZD50</accession>
<evidence type="ECO:0000313" key="2">
    <source>
        <dbReference type="EMBL" id="MDR7301561.1"/>
    </source>
</evidence>
<name>A0AAE3ZD50_9ACTN</name>
<dbReference type="EMBL" id="JAVDXW010000001">
    <property type="protein sequence ID" value="MDR7301561.1"/>
    <property type="molecule type" value="Genomic_DNA"/>
</dbReference>
<feature type="compositionally biased region" description="Polar residues" evidence="1">
    <location>
        <begin position="64"/>
        <end position="77"/>
    </location>
</feature>
<feature type="compositionally biased region" description="Basic and acidic residues" evidence="1">
    <location>
        <begin position="20"/>
        <end position="30"/>
    </location>
</feature>
<evidence type="ECO:0008006" key="4">
    <source>
        <dbReference type="Google" id="ProtNLM"/>
    </source>
</evidence>
<evidence type="ECO:0000256" key="1">
    <source>
        <dbReference type="SAM" id="MobiDB-lite"/>
    </source>
</evidence>
<comment type="caution">
    <text evidence="2">The sequence shown here is derived from an EMBL/GenBank/DDBJ whole genome shotgun (WGS) entry which is preliminary data.</text>
</comment>
<dbReference type="Proteomes" id="UP001180845">
    <property type="component" value="Unassembled WGS sequence"/>
</dbReference>
<proteinExistence type="predicted"/>
<dbReference type="Pfam" id="PF11662">
    <property type="entry name" value="DUF3263"/>
    <property type="match status" value="1"/>
</dbReference>
<gene>
    <name evidence="2" type="ORF">JOF55_001742</name>
</gene>
<evidence type="ECO:0000313" key="3">
    <source>
        <dbReference type="Proteomes" id="UP001180845"/>
    </source>
</evidence>